<dbReference type="Gene3D" id="1.10.8.60">
    <property type="match status" value="1"/>
</dbReference>
<comment type="caution">
    <text evidence="1">The sequence shown here is derived from an EMBL/GenBank/DDBJ whole genome shotgun (WGS) entry which is preliminary data.</text>
</comment>
<gene>
    <name evidence="1" type="ORF">QO014_000186</name>
</gene>
<dbReference type="SUPFAM" id="SSF52540">
    <property type="entry name" value="P-loop containing nucleoside triphosphate hydrolases"/>
    <property type="match status" value="1"/>
</dbReference>
<name>A0ABU0H0I6_9HYPH</name>
<dbReference type="PANTHER" id="PTHR30050">
    <property type="entry name" value="CHROMOSOMAL REPLICATION INITIATOR PROTEIN DNAA"/>
    <property type="match status" value="1"/>
</dbReference>
<dbReference type="Gene3D" id="3.40.50.300">
    <property type="entry name" value="P-loop containing nucleotide triphosphate hydrolases"/>
    <property type="match status" value="1"/>
</dbReference>
<dbReference type="PANTHER" id="PTHR30050:SF5">
    <property type="entry name" value="DNAA REGULATORY INACTIVATOR HDA"/>
    <property type="match status" value="1"/>
</dbReference>
<dbReference type="Proteomes" id="UP001241603">
    <property type="component" value="Unassembled WGS sequence"/>
</dbReference>
<keyword evidence="2" id="KW-1185">Reference proteome</keyword>
<reference evidence="1 2" key="1">
    <citation type="submission" date="2023-07" db="EMBL/GenBank/DDBJ databases">
        <title>Genomic Encyclopedia of Type Strains, Phase IV (KMG-IV): sequencing the most valuable type-strain genomes for metagenomic binning, comparative biology and taxonomic classification.</title>
        <authorList>
            <person name="Goeker M."/>
        </authorList>
    </citation>
    <scope>NUCLEOTIDE SEQUENCE [LARGE SCALE GENOMIC DNA]</scope>
    <source>
        <strain evidence="1 2">B6-8</strain>
    </source>
</reference>
<evidence type="ECO:0000313" key="2">
    <source>
        <dbReference type="Proteomes" id="UP001241603"/>
    </source>
</evidence>
<dbReference type="RefSeq" id="WP_266346774.1">
    <property type="nucleotide sequence ID" value="NZ_JAPKNG010000001.1"/>
</dbReference>
<sequence>MSTTRNSPARQLALTLPHMAALTRADFLVGSANEAAVHLIDRFPDWPNRVALLIGPVGSGKTHLGQIWREASGASEIAARDLGRADFDALFASGRVLVEDLHAGPVDQAALFHFLNLVREREAHALLTSRESPAALGFSLPDLASRLRAAVPVVLQEPDDELLARVIVKLFADRQIAVDPPLVDFIRRRMDRSLESANRLVALLDQEALAAGRPITRQLAANVLARELGEAPESDLD</sequence>
<evidence type="ECO:0000313" key="1">
    <source>
        <dbReference type="EMBL" id="MDQ0435816.1"/>
    </source>
</evidence>
<dbReference type="InterPro" id="IPR027417">
    <property type="entry name" value="P-loop_NTPase"/>
</dbReference>
<protein>
    <submittedName>
        <fullName evidence="1">Chromosomal replication initiation ATPase DnaA</fullName>
    </submittedName>
</protein>
<proteinExistence type="predicted"/>
<dbReference type="EMBL" id="JAUSVO010000001">
    <property type="protein sequence ID" value="MDQ0435816.1"/>
    <property type="molecule type" value="Genomic_DNA"/>
</dbReference>
<organism evidence="1 2">
    <name type="scientific">Kaistia dalseonensis</name>
    <dbReference type="NCBI Taxonomy" id="410840"/>
    <lineage>
        <taxon>Bacteria</taxon>
        <taxon>Pseudomonadati</taxon>
        <taxon>Pseudomonadota</taxon>
        <taxon>Alphaproteobacteria</taxon>
        <taxon>Hyphomicrobiales</taxon>
        <taxon>Kaistiaceae</taxon>
        <taxon>Kaistia</taxon>
    </lineage>
</organism>
<accession>A0ABU0H0I6</accession>